<dbReference type="PANTHER" id="PTHR33928">
    <property type="entry name" value="POLYGALACTURONASE QRT3"/>
    <property type="match status" value="1"/>
</dbReference>
<dbReference type="InterPro" id="IPR012334">
    <property type="entry name" value="Pectin_lyas_fold"/>
</dbReference>
<dbReference type="CDD" id="cd23668">
    <property type="entry name" value="GH55_beta13glucanase-like"/>
    <property type="match status" value="1"/>
</dbReference>
<comment type="subcellular location">
    <subcellularLocation>
        <location evidence="1">Secreted</location>
    </subcellularLocation>
</comment>
<evidence type="ECO:0000256" key="8">
    <source>
        <dbReference type="ARBA" id="ARBA00023145"/>
    </source>
</evidence>
<dbReference type="Gene3D" id="2.160.20.10">
    <property type="entry name" value="Single-stranded right-handed beta-helix, Pectin lyase-like"/>
    <property type="match status" value="2"/>
</dbReference>
<dbReference type="RefSeq" id="XP_045286072.1">
    <property type="nucleotide sequence ID" value="XM_045432904.1"/>
</dbReference>
<evidence type="ECO:0000256" key="1">
    <source>
        <dbReference type="ARBA" id="ARBA00004613"/>
    </source>
</evidence>
<evidence type="ECO:0000256" key="10">
    <source>
        <dbReference type="SAM" id="MobiDB-lite"/>
    </source>
</evidence>
<dbReference type="STRING" id="447093.C0NRS5"/>
<evidence type="ECO:0000256" key="9">
    <source>
        <dbReference type="ARBA" id="ARBA00023180"/>
    </source>
</evidence>
<keyword evidence="5" id="KW-0378">Hydrolase</keyword>
<feature type="region of interest" description="Disordered" evidence="10">
    <location>
        <begin position="1827"/>
        <end position="1856"/>
    </location>
</feature>
<dbReference type="GO" id="GO:0004252">
    <property type="term" value="F:serine-type endopeptidase activity"/>
    <property type="evidence" value="ECO:0007669"/>
    <property type="project" value="InterPro"/>
</dbReference>
<protein>
    <submittedName>
        <fullName evidence="14">Glycan 1,3-beta-glucosidase</fullName>
    </submittedName>
</protein>
<dbReference type="EMBL" id="GG663370">
    <property type="protein sequence ID" value="EEH05591.1"/>
    <property type="molecule type" value="Genomic_DNA"/>
</dbReference>
<dbReference type="Pfam" id="PF12708">
    <property type="entry name" value="Pect-lyase_RHGA_epim"/>
    <property type="match status" value="2"/>
</dbReference>
<dbReference type="HOGENOM" id="CLU_000640_0_0_1"/>
<dbReference type="MEROPS" id="S08.058"/>
<evidence type="ECO:0000259" key="12">
    <source>
        <dbReference type="Pfam" id="PF00082"/>
    </source>
</evidence>
<dbReference type="SUPFAM" id="SSF51126">
    <property type="entry name" value="Pectin lyase-like"/>
    <property type="match status" value="2"/>
</dbReference>
<dbReference type="InParanoid" id="C0NRS5"/>
<dbReference type="InterPro" id="IPR000209">
    <property type="entry name" value="Peptidase_S8/S53_dom"/>
</dbReference>
<dbReference type="PANTHER" id="PTHR33928:SF2">
    <property type="entry name" value="PECTATE LYASE SUPERFAMILY PROTEIN DOMAIN-CONTAINING PROTEIN-RELATED"/>
    <property type="match status" value="1"/>
</dbReference>
<keyword evidence="8" id="KW-0865">Zymogen</keyword>
<proteinExistence type="predicted"/>
<feature type="compositionally biased region" description="Pro residues" evidence="10">
    <location>
        <begin position="1247"/>
        <end position="1256"/>
    </location>
</feature>
<dbReference type="GeneID" id="69038871"/>
<keyword evidence="9" id="KW-0325">Glycoprotein</keyword>
<organism evidence="14 15">
    <name type="scientific">Ajellomyces capsulatus (strain G186AR / H82 / ATCC MYA-2454 / RMSCC 2432)</name>
    <name type="common">Darling's disease fungus</name>
    <name type="synonym">Histoplasma capsulatum</name>
    <dbReference type="NCBI Taxonomy" id="447093"/>
    <lineage>
        <taxon>Eukaryota</taxon>
        <taxon>Fungi</taxon>
        <taxon>Dikarya</taxon>
        <taxon>Ascomycota</taxon>
        <taxon>Pezizomycotina</taxon>
        <taxon>Eurotiomycetes</taxon>
        <taxon>Eurotiomycetidae</taxon>
        <taxon>Onygenales</taxon>
        <taxon>Ajellomycetaceae</taxon>
        <taxon>Histoplasma</taxon>
    </lineage>
</organism>
<dbReference type="PROSITE" id="PS00138">
    <property type="entry name" value="SUBTILASE_SER"/>
    <property type="match status" value="1"/>
</dbReference>
<accession>C0NRS5</accession>
<dbReference type="InterPro" id="IPR023828">
    <property type="entry name" value="Peptidase_S8_Ser-AS"/>
</dbReference>
<keyword evidence="7" id="KW-0843">Virulence</keyword>
<feature type="domain" description="Rhamnogalacturonase A/B/Epimerase-like pectate lyase" evidence="13">
    <location>
        <begin position="158"/>
        <end position="351"/>
    </location>
</feature>
<evidence type="ECO:0000313" key="14">
    <source>
        <dbReference type="EMBL" id="EEH05591.1"/>
    </source>
</evidence>
<dbReference type="Proteomes" id="UP000001631">
    <property type="component" value="Unassembled WGS sequence"/>
</dbReference>
<feature type="domain" description="Peptidase S8/S53" evidence="12">
    <location>
        <begin position="1469"/>
        <end position="1678"/>
    </location>
</feature>
<evidence type="ECO:0000256" key="5">
    <source>
        <dbReference type="ARBA" id="ARBA00022801"/>
    </source>
</evidence>
<evidence type="ECO:0000256" key="7">
    <source>
        <dbReference type="ARBA" id="ARBA00023026"/>
    </source>
</evidence>
<reference evidence="14" key="1">
    <citation type="submission" date="2009-02" db="EMBL/GenBank/DDBJ databases">
        <title>The Genome Sequence of Ajellomyces capsulatus strain G186AR.</title>
        <authorList>
            <consortium name="The Broad Institute Genome Sequencing Platform"/>
            <person name="Champion M."/>
            <person name="Cuomo C."/>
            <person name="Ma L.-J."/>
            <person name="Henn M.R."/>
            <person name="Sil A."/>
            <person name="Goldman B."/>
            <person name="Young S.K."/>
            <person name="Kodira C.D."/>
            <person name="Zeng Q."/>
            <person name="Koehrsen M."/>
            <person name="Alvarado L."/>
            <person name="Berlin A."/>
            <person name="Borenstein D."/>
            <person name="Chen Z."/>
            <person name="Engels R."/>
            <person name="Freedman E."/>
            <person name="Gellesch M."/>
            <person name="Goldberg J."/>
            <person name="Griggs A."/>
            <person name="Gujja S."/>
            <person name="Heiman D."/>
            <person name="Hepburn T."/>
            <person name="Howarth C."/>
            <person name="Jen D."/>
            <person name="Larson L."/>
            <person name="Lewis B."/>
            <person name="Mehta T."/>
            <person name="Park D."/>
            <person name="Pearson M."/>
            <person name="Roberts A."/>
            <person name="Saif S."/>
            <person name="Shea T."/>
            <person name="Shenoy N."/>
            <person name="Sisk P."/>
            <person name="Stolte C."/>
            <person name="Sykes S."/>
            <person name="Walk T."/>
            <person name="White J."/>
            <person name="Yandava C."/>
            <person name="Klein B."/>
            <person name="McEwen J.G."/>
            <person name="Puccia R."/>
            <person name="Goldman G.H."/>
            <person name="Felipe M.S."/>
            <person name="Nino-Vega G."/>
            <person name="San-Blas G."/>
            <person name="Taylor J."/>
            <person name="Mendoza L."/>
            <person name="Galagan J."/>
            <person name="Nusbaum C."/>
            <person name="Birren B."/>
        </authorList>
    </citation>
    <scope>NUCLEOTIDE SEQUENCE</scope>
    <source>
        <strain evidence="14">G186AR</strain>
    </source>
</reference>
<evidence type="ECO:0000256" key="11">
    <source>
        <dbReference type="SAM" id="SignalP"/>
    </source>
</evidence>
<evidence type="ECO:0000259" key="13">
    <source>
        <dbReference type="Pfam" id="PF12708"/>
    </source>
</evidence>
<dbReference type="GO" id="GO:0004650">
    <property type="term" value="F:polygalacturonase activity"/>
    <property type="evidence" value="ECO:0007669"/>
    <property type="project" value="InterPro"/>
</dbReference>
<dbReference type="InterPro" id="IPR036852">
    <property type="entry name" value="Peptidase_S8/S53_dom_sf"/>
</dbReference>
<keyword evidence="2" id="KW-0964">Secreted</keyword>
<dbReference type="Gene3D" id="3.40.50.200">
    <property type="entry name" value="Peptidase S8/S53 domain"/>
    <property type="match status" value="1"/>
</dbReference>
<keyword evidence="15" id="KW-1185">Reference proteome</keyword>
<feature type="domain" description="Rhamnogalacturonase A/B/Epimerase-like pectate lyase" evidence="13">
    <location>
        <begin position="487"/>
        <end position="549"/>
    </location>
</feature>
<feature type="chain" id="PRO_5002901114" evidence="11">
    <location>
        <begin position="17"/>
        <end position="2051"/>
    </location>
</feature>
<dbReference type="AlphaFoldDB" id="C0NRS5"/>
<feature type="region of interest" description="Disordered" evidence="10">
    <location>
        <begin position="1225"/>
        <end position="1257"/>
    </location>
</feature>
<feature type="compositionally biased region" description="Low complexity" evidence="10">
    <location>
        <begin position="1845"/>
        <end position="1856"/>
    </location>
</feature>
<evidence type="ECO:0000256" key="6">
    <source>
        <dbReference type="ARBA" id="ARBA00022825"/>
    </source>
</evidence>
<dbReference type="VEuPathDB" id="FungiDB:I7I50_11376"/>
<dbReference type="Pfam" id="PF00082">
    <property type="entry name" value="Peptidase_S8"/>
    <property type="match status" value="1"/>
</dbReference>
<dbReference type="VEuPathDB" id="FungiDB:I7I50_06090"/>
<feature type="compositionally biased region" description="Low complexity" evidence="10">
    <location>
        <begin position="1225"/>
        <end position="1246"/>
    </location>
</feature>
<evidence type="ECO:0000256" key="4">
    <source>
        <dbReference type="ARBA" id="ARBA00022729"/>
    </source>
</evidence>
<dbReference type="SUPFAM" id="SSF52743">
    <property type="entry name" value="Subtilisin-like"/>
    <property type="match status" value="1"/>
</dbReference>
<dbReference type="CDD" id="cd00306">
    <property type="entry name" value="Peptidases_S8_S53"/>
    <property type="match status" value="1"/>
</dbReference>
<dbReference type="VEuPathDB" id="FungiDB:I7I50_01337"/>
<keyword evidence="4 11" id="KW-0732">Signal</keyword>
<dbReference type="InterPro" id="IPR011050">
    <property type="entry name" value="Pectin_lyase_fold/virulence"/>
</dbReference>
<keyword evidence="3" id="KW-0645">Protease</keyword>
<evidence type="ECO:0000256" key="3">
    <source>
        <dbReference type="ARBA" id="ARBA00022670"/>
    </source>
</evidence>
<dbReference type="InterPro" id="IPR024535">
    <property type="entry name" value="RHGA/B-epi-like_pectate_lyase"/>
</dbReference>
<sequence length="2051" mass="225178">MSSLVLFLGFLSLVVGQANLLYDPAKYPNLPSYGPQPNPPYMVDNQYNYFRTAPDKGECVFFPLAIDGRAYSPGYDINLVLEEQNGPVWLKSGSFEAYMSQHLKNHNQTSVGTSENLKKAVESASNSTATAAASSYWLPKLAPLEQPLAEADYKFYQDVVEYDADNTGKTDATEAINAAIKDDNQCGLECGNTFVKGAIIYFPSGTYKICQPVIQLYYTQFIGDALNPPTIKECDTFQGIALFDTDPYIPNGNGQNWYINQNQFFHQIRNFIFDLTEMSLSTADHDQPLVPTGIHWQVSQACSLQNLVFNMPKATDDNKVTHVGIFMENSSGRFVSDLVFNGGSIGWHAGKETHLCACKLTLPYMSMLTITFDRLPTHVEVTGGAVAFNISGRGGSTGQGIGSVSIIDHGLSYCILTNTRDDEVNGPPNIVLDNLKLFNVETTVKSDTGEVDAPKKGTDLLDINGRLIYNPHPQYEKLGVGDFLIATEHGCKNDGTGDNTADINSFLEKANKNGKIAYFPAGIYRVGGTVFIPTGSRVQGSSWSQIQGAGFYFNDLHNPRVVVQVGEKGDVGDMEIVEMMFTTQRATAGAIVLDRNVHEDRQGSAAMWDSHVCVGGALGSDLDVKTCPKFEFSDACICASLLFHVTPQASGYFENVWIWLADHDNDMSVYDSPDKLENQISLYAARGALIESEGPSWFYGTGSEHTVMYQYQLYDAKNIYLGHIQSETPYYQPVPIAPLSFDSVKEFPGDPSFDKCETTGCEAAWALHIINSENITLHFSELYSFFQEYYQDCVPTHNCQECSLEVRGSKDVTLFNIFTVGMVEIGISINHGTVFQNDSNQSGFTTEVSVWIPLEGDDDYDIVYIESEVYDKPSVTCPADCILVFPTSSLSSPTTIDPGKYTTSVEYGNCGTTTISGVDIALIPVPMPDGEGKTTTCNITVPPWSDIIKGPSESWSNPNASPTDGTRGVYHTSFVTTVVATHPTVSTISFPSTVSPIVVKCPPNSKVPFNTSKTTPTIDCRVPTTVSIGFTYSVTKVVTFIGSSTGVFTVDCTVSTSFIKPDQTITSGSTNTSTTTQPLPVWSTWPAQIVTLIEEEVKKPEPGKTPCNLWFFSFCLNRDGGKTKGLRWNLPPGIYPPGPPPPRAIDPPPSWTIKPPLPPWPPITVGQDRILTYPKEEPTKCEKKSASVCATTVFKTTTSRGTITSTVTSTSSRCDTIYGCSASDWDTTTTSTKPSNCPSSPTARPTGRPPTPPPGCPANALVYPSNMDNVGNIRQILAKYKDKYLEVRSEARHFTVFFWIPYLDQETMDSLLNSPDVADAFYYERRPDYGDIRDPKPDGLARAYGMSNPIEVPNPRSQEGADHLNSTVVVRDNGNVNPMAPAPTTRVSPYIWDLSQISMPRGLIWKASDSGTVDHNGWYMFHYDKLAGDDQYIYIMDEDKVAETHPEMTFHNDIEYLWPDDRYLWQGPEQPNVRHATGVASKVLGRNLGSCQLCTLIVASLFEGVDSQDENIYTARYLDQLKNIIDDVIAKNRMGMAVINMSHNFELGSVEMVFIREFHQLLVQLDSLDVVIVVSSGNDADTSYDINGYPSLFGQPGNPYYIPNIIVVGATDMHGHMADFSQYADWMTTFAPGDDVWIPLGNKDYVTTGGTSYAAPLVSGLVGYFRSLPSPWVDQLKKPASVKKMIKIFHRRITVMDGTVVEPTDVQKMKPIIWNGQWGDYSCLSDYKTVDTWDPLGICPRIKLDLSEETNEGETVAPCDDDFTLFDNSQKRLDGTYCPRLPRADPGSHTVSFTSKGGVKPAPTCASGTGCGGHLCTGFFCSPMPTGVPPDRHDPKDPNASSQVPTTTRTTGPQPTCDDKCKLDKGNRCSCGENGCDDKSPSCCANASCPYCDCGENGCSPSSPWCCGNDSCEWSRTGGGGGNNPRPKPKTGFVMISVSDVDNPAPPYIHHYWEVWLTTNPKTIDYCKDESLVKLKTDDVPPALPPSLGPFTAEGITCKYTTDKKSVGKLECDSNVAKSSCALMDPIKKWECTLENPVKWLTVRCEWEGRQ</sequence>
<feature type="signal peptide" evidence="11">
    <location>
        <begin position="1"/>
        <end position="16"/>
    </location>
</feature>
<dbReference type="InterPro" id="IPR039279">
    <property type="entry name" value="QRT3-like"/>
</dbReference>
<gene>
    <name evidence="14" type="ORF">HCBG_05855</name>
</gene>
<keyword evidence="6" id="KW-0720">Serine protease</keyword>
<evidence type="ECO:0000313" key="15">
    <source>
        <dbReference type="Proteomes" id="UP000001631"/>
    </source>
</evidence>
<dbReference type="GO" id="GO:0006508">
    <property type="term" value="P:proteolysis"/>
    <property type="evidence" value="ECO:0007669"/>
    <property type="project" value="UniProtKB-KW"/>
</dbReference>
<name>C0NRS5_AJECG</name>
<dbReference type="GO" id="GO:0005576">
    <property type="term" value="C:extracellular region"/>
    <property type="evidence" value="ECO:0007669"/>
    <property type="project" value="UniProtKB-SubCell"/>
</dbReference>
<evidence type="ECO:0000256" key="2">
    <source>
        <dbReference type="ARBA" id="ARBA00022525"/>
    </source>
</evidence>